<sequence length="34" mass="3541">MELIIANPRNPVTKDASGQLVTTSLAIADGTLDD</sequence>
<dbReference type="Proteomes" id="UP000571084">
    <property type="component" value="Unassembled WGS sequence"/>
</dbReference>
<accession>A0A840RVV7</accession>
<evidence type="ECO:0000313" key="1">
    <source>
        <dbReference type="EMBL" id="MBB5200804.1"/>
    </source>
</evidence>
<evidence type="ECO:0000313" key="2">
    <source>
        <dbReference type="Proteomes" id="UP000571084"/>
    </source>
</evidence>
<organism evidence="1 2">
    <name type="scientific">Glaciimonas immobilis</name>
    <dbReference type="NCBI Taxonomy" id="728004"/>
    <lineage>
        <taxon>Bacteria</taxon>
        <taxon>Pseudomonadati</taxon>
        <taxon>Pseudomonadota</taxon>
        <taxon>Betaproteobacteria</taxon>
        <taxon>Burkholderiales</taxon>
        <taxon>Oxalobacteraceae</taxon>
        <taxon>Glaciimonas</taxon>
    </lineage>
</organism>
<protein>
    <submittedName>
        <fullName evidence="1">Uncharacterized protein</fullName>
    </submittedName>
</protein>
<keyword evidence="2" id="KW-1185">Reference proteome</keyword>
<gene>
    <name evidence="1" type="ORF">HNR39_002646</name>
</gene>
<proteinExistence type="predicted"/>
<comment type="caution">
    <text evidence="1">The sequence shown here is derived from an EMBL/GenBank/DDBJ whole genome shotgun (WGS) entry which is preliminary data.</text>
</comment>
<dbReference type="EMBL" id="JACHHQ010000005">
    <property type="protein sequence ID" value="MBB5200804.1"/>
    <property type="molecule type" value="Genomic_DNA"/>
</dbReference>
<dbReference type="AlphaFoldDB" id="A0A840RVV7"/>
<name>A0A840RVV7_9BURK</name>
<reference evidence="1 2" key="1">
    <citation type="submission" date="2020-08" db="EMBL/GenBank/DDBJ databases">
        <title>Genomic Encyclopedia of Type Strains, Phase IV (KMG-IV): sequencing the most valuable type-strain genomes for metagenomic binning, comparative biology and taxonomic classification.</title>
        <authorList>
            <person name="Goeker M."/>
        </authorList>
    </citation>
    <scope>NUCLEOTIDE SEQUENCE [LARGE SCALE GENOMIC DNA]</scope>
    <source>
        <strain evidence="1 2">DSM 23240</strain>
    </source>
</reference>